<proteinExistence type="inferred from homology"/>
<dbReference type="EC" id="3.4.19.12" evidence="1"/>
<evidence type="ECO:0000256" key="2">
    <source>
        <dbReference type="SAM" id="MobiDB-lite"/>
    </source>
</evidence>
<keyword evidence="1 5" id="KW-0378">Hydrolase</keyword>
<keyword evidence="1" id="KW-0788">Thiol protease</keyword>
<dbReference type="PROSITE" id="PS51283">
    <property type="entry name" value="DUSP"/>
    <property type="match status" value="1"/>
</dbReference>
<dbReference type="InterPro" id="IPR028889">
    <property type="entry name" value="USP"/>
</dbReference>
<dbReference type="InterPro" id="IPR035927">
    <property type="entry name" value="DUSP-like_sf"/>
</dbReference>
<keyword evidence="1" id="KW-0833">Ubl conjugation pathway</keyword>
<feature type="domain" description="USP" evidence="3">
    <location>
        <begin position="368"/>
        <end position="742"/>
    </location>
</feature>
<dbReference type="Pfam" id="PF00443">
    <property type="entry name" value="UCH"/>
    <property type="match status" value="1"/>
</dbReference>
<dbReference type="InParanoid" id="A0A2R5G4X0"/>
<reference evidence="5 6" key="1">
    <citation type="submission" date="2017-12" db="EMBL/GenBank/DDBJ databases">
        <title>Sequencing, de novo assembly and annotation of complete genome of a new Thraustochytrid species, strain FCC1311.</title>
        <authorList>
            <person name="Sedici K."/>
            <person name="Godart F."/>
            <person name="Aiese Cigliano R."/>
            <person name="Sanseverino W."/>
            <person name="Barakat M."/>
            <person name="Ortet P."/>
            <person name="Marechal E."/>
            <person name="Cagnac O."/>
            <person name="Amato A."/>
        </authorList>
    </citation>
    <scope>NUCLEOTIDE SEQUENCE [LARGE SCALE GENOMIC DNA]</scope>
</reference>
<dbReference type="Pfam" id="PF06337">
    <property type="entry name" value="DUSP"/>
    <property type="match status" value="1"/>
</dbReference>
<dbReference type="PROSITE" id="PS50235">
    <property type="entry name" value="USP_3"/>
    <property type="match status" value="1"/>
</dbReference>
<dbReference type="GO" id="GO:0004843">
    <property type="term" value="F:cysteine-type deubiquitinase activity"/>
    <property type="evidence" value="ECO:0007669"/>
    <property type="project" value="UniProtKB-UniRule"/>
</dbReference>
<dbReference type="PROSITE" id="PS00973">
    <property type="entry name" value="USP_2"/>
    <property type="match status" value="1"/>
</dbReference>
<dbReference type="GO" id="GO:0016579">
    <property type="term" value="P:protein deubiquitination"/>
    <property type="evidence" value="ECO:0007669"/>
    <property type="project" value="InterPro"/>
</dbReference>
<dbReference type="SMART" id="SM00695">
    <property type="entry name" value="DUSP"/>
    <property type="match status" value="1"/>
</dbReference>
<evidence type="ECO:0000259" key="3">
    <source>
        <dbReference type="PROSITE" id="PS50235"/>
    </source>
</evidence>
<evidence type="ECO:0000313" key="6">
    <source>
        <dbReference type="Proteomes" id="UP000241890"/>
    </source>
</evidence>
<accession>A0A2R5G4X0</accession>
<dbReference type="InterPro" id="IPR038765">
    <property type="entry name" value="Papain-like_cys_pep_sf"/>
</dbReference>
<comment type="caution">
    <text evidence="5">The sequence shown here is derived from an EMBL/GenBank/DDBJ whole genome shotgun (WGS) entry which is preliminary data.</text>
</comment>
<dbReference type="PANTHER" id="PTHR21646">
    <property type="entry name" value="UBIQUITIN CARBOXYL-TERMINAL HYDROLASE"/>
    <property type="match status" value="1"/>
</dbReference>
<dbReference type="SUPFAM" id="SSF143791">
    <property type="entry name" value="DUSP-like"/>
    <property type="match status" value="1"/>
</dbReference>
<dbReference type="Proteomes" id="UP000241890">
    <property type="component" value="Unassembled WGS sequence"/>
</dbReference>
<keyword evidence="1" id="KW-0645">Protease</keyword>
<evidence type="ECO:0000313" key="5">
    <source>
        <dbReference type="EMBL" id="GBG26030.1"/>
    </source>
</evidence>
<keyword evidence="6" id="KW-1185">Reference proteome</keyword>
<evidence type="ECO:0000256" key="1">
    <source>
        <dbReference type="RuleBase" id="RU366025"/>
    </source>
</evidence>
<dbReference type="InterPro" id="IPR001394">
    <property type="entry name" value="Peptidase_C19_UCH"/>
</dbReference>
<feature type="domain" description="DUSP" evidence="4">
    <location>
        <begin position="17"/>
        <end position="126"/>
    </location>
</feature>
<dbReference type="InterPro" id="IPR050185">
    <property type="entry name" value="Ub_carboxyl-term_hydrolase"/>
</dbReference>
<dbReference type="GO" id="GO:0006508">
    <property type="term" value="P:proteolysis"/>
    <property type="evidence" value="ECO:0007669"/>
    <property type="project" value="UniProtKB-KW"/>
</dbReference>
<evidence type="ECO:0000259" key="4">
    <source>
        <dbReference type="PROSITE" id="PS51283"/>
    </source>
</evidence>
<name>A0A2R5G4X0_9STRA</name>
<dbReference type="InterPro" id="IPR018200">
    <property type="entry name" value="USP_CS"/>
</dbReference>
<sequence length="743" mass="81333">MPAGPDAQAATAAGPLHTRDEVAAELESLLRKTPREAQPGTHFYLVSARWFSRWRKFVNGQISDPGPVDNSDLILADGEDQDAGGVFCTVKARLVENFDFRAVGPDAWNLIAEIFGGGPELPREVVQSADGEPPELDIYPVQVNASVADPITGTWRDEFVQRLFVSRTSSVQAFDAFLRGELSKLLAMDLTSHETCRLYGRLYGGDFVRIYADKEQASRVADAPWCDDNDLAQILVEIVREDGTWPHEQPRRRRSSSSQGTGTGAGTQKRPRNGLALEALDSDSRKRKGSLGDASSRPGYVADFTPISSGPVTLSRQLAPPPQSAFAIIPGTREQGNAAYGPGAQEAGRTAARANIGDNRSSATIGVVGLRNLGNTCFMNATLQCLNQAQKLTSYLIDEPRLRASLVDPSRRGGTDARSVARGLALASGDLSRMLWSSQHSVITPGGFLRVVASRNPIFGDGRQHDAHEFLMWLLNAVHDDTNQGHGTRDNQEKRKSGPALLDADITMTDNVPSEELARSRLAPDFGARAMDYADGSDSEVDSVLAESSRISRATESWRRQHEMDDSVILDFFQGQLESRLECEMCRRVSSTFDVFTTLSLPLGGPSHRQENGIGNALLSIEDCLAQYVETEHLGSNRFRADGSKITSVVRFGDKLDLEPFVSQEFQEADEIRHQFRESQSLEYSLFGVVRHSGSLRGGHYTAHVKAADGTWRLMNDSTVTTMPGPPDGLDDQAYMLFYSLPQ</sequence>
<dbReference type="Gene3D" id="3.90.70.10">
    <property type="entry name" value="Cysteine proteinases"/>
    <property type="match status" value="1"/>
</dbReference>
<comment type="similarity">
    <text evidence="1">Belongs to the peptidase C19 family.</text>
</comment>
<dbReference type="OrthoDB" id="292964at2759"/>
<gene>
    <name evidence="5" type="ORF">FCC1311_022502</name>
</gene>
<feature type="region of interest" description="Disordered" evidence="2">
    <location>
        <begin position="242"/>
        <end position="302"/>
    </location>
</feature>
<comment type="catalytic activity">
    <reaction evidence="1">
        <text>Thiol-dependent hydrolysis of ester, thioester, amide, peptide and isopeptide bonds formed by the C-terminal Gly of ubiquitin (a 76-residue protein attached to proteins as an intracellular targeting signal).</text>
        <dbReference type="EC" id="3.4.19.12"/>
    </reaction>
</comment>
<dbReference type="PROSITE" id="PS00972">
    <property type="entry name" value="USP_1"/>
    <property type="match status" value="1"/>
</dbReference>
<dbReference type="SUPFAM" id="SSF54001">
    <property type="entry name" value="Cysteine proteinases"/>
    <property type="match status" value="1"/>
</dbReference>
<organism evidence="5 6">
    <name type="scientific">Hondaea fermentalgiana</name>
    <dbReference type="NCBI Taxonomy" id="2315210"/>
    <lineage>
        <taxon>Eukaryota</taxon>
        <taxon>Sar</taxon>
        <taxon>Stramenopiles</taxon>
        <taxon>Bigyra</taxon>
        <taxon>Labyrinthulomycetes</taxon>
        <taxon>Thraustochytrida</taxon>
        <taxon>Thraustochytriidae</taxon>
        <taxon>Hondaea</taxon>
    </lineage>
</organism>
<dbReference type="Gene3D" id="3.30.2230.10">
    <property type="entry name" value="DUSP-like"/>
    <property type="match status" value="1"/>
</dbReference>
<dbReference type="EMBL" id="BEYU01000018">
    <property type="protein sequence ID" value="GBG26030.1"/>
    <property type="molecule type" value="Genomic_DNA"/>
</dbReference>
<protein>
    <recommendedName>
        <fullName evidence="1">Ubiquitin carboxyl-terminal hydrolase</fullName>
        <ecNumber evidence="1">3.4.19.12</ecNumber>
    </recommendedName>
</protein>
<dbReference type="AlphaFoldDB" id="A0A2R5G4X0"/>
<dbReference type="InterPro" id="IPR006615">
    <property type="entry name" value="Pept_C19_DUSP"/>
</dbReference>